<keyword evidence="4" id="KW-1133">Transmembrane helix</keyword>
<dbReference type="SUPFAM" id="SSF63817">
    <property type="entry name" value="Sortase"/>
    <property type="match status" value="1"/>
</dbReference>
<dbReference type="InterPro" id="IPR042003">
    <property type="entry name" value="Sortase_E"/>
</dbReference>
<keyword evidence="1" id="KW-0378">Hydrolase</keyword>
<dbReference type="AlphaFoldDB" id="A0A5N5WCC7"/>
<feature type="compositionally biased region" description="Basic and acidic residues" evidence="3">
    <location>
        <begin position="62"/>
        <end position="81"/>
    </location>
</feature>
<organism evidence="5 6">
    <name type="scientific">Streptomyces mobaraensis</name>
    <name type="common">Streptoverticillium mobaraense</name>
    <dbReference type="NCBI Taxonomy" id="35621"/>
    <lineage>
        <taxon>Bacteria</taxon>
        <taxon>Bacillati</taxon>
        <taxon>Actinomycetota</taxon>
        <taxon>Actinomycetes</taxon>
        <taxon>Kitasatosporales</taxon>
        <taxon>Streptomycetaceae</taxon>
        <taxon>Streptomyces</taxon>
    </lineage>
</organism>
<name>A0A5N5WCC7_STRMB</name>
<dbReference type="NCBIfam" id="NF033747">
    <property type="entry name" value="class_E_sortase"/>
    <property type="match status" value="1"/>
</dbReference>
<feature type="active site" description="Proton donor/acceptor" evidence="2">
    <location>
        <position position="344"/>
    </location>
</feature>
<feature type="compositionally biased region" description="Low complexity" evidence="3">
    <location>
        <begin position="113"/>
        <end position="126"/>
    </location>
</feature>
<dbReference type="Proteomes" id="UP000327000">
    <property type="component" value="Unassembled WGS sequence"/>
</dbReference>
<dbReference type="Pfam" id="PF04203">
    <property type="entry name" value="Sortase"/>
    <property type="match status" value="1"/>
</dbReference>
<gene>
    <name evidence="5" type="ORF">FRZ00_08865</name>
</gene>
<feature type="compositionally biased region" description="Pro residues" evidence="3">
    <location>
        <begin position="19"/>
        <end position="31"/>
    </location>
</feature>
<keyword evidence="4" id="KW-0472">Membrane</keyword>
<dbReference type="GO" id="GO:0016787">
    <property type="term" value="F:hydrolase activity"/>
    <property type="evidence" value="ECO:0007669"/>
    <property type="project" value="UniProtKB-KW"/>
</dbReference>
<accession>A0A5N5WCC7</accession>
<feature type="compositionally biased region" description="Pro residues" evidence="3">
    <location>
        <begin position="154"/>
        <end position="163"/>
    </location>
</feature>
<evidence type="ECO:0000256" key="2">
    <source>
        <dbReference type="PIRSR" id="PIRSR605754-1"/>
    </source>
</evidence>
<evidence type="ECO:0000256" key="4">
    <source>
        <dbReference type="SAM" id="Phobius"/>
    </source>
</evidence>
<keyword evidence="6" id="KW-1185">Reference proteome</keyword>
<reference evidence="5 6" key="1">
    <citation type="journal article" date="2019" name="Microb. Cell Fact.">
        <title>Exploring novel herbicidin analogues by transcriptional regulator overexpression and MS/MS molecular networking.</title>
        <authorList>
            <person name="Shi Y."/>
            <person name="Gu R."/>
            <person name="Li Y."/>
            <person name="Wang X."/>
            <person name="Ren W."/>
            <person name="Li X."/>
            <person name="Wang L."/>
            <person name="Xie Y."/>
            <person name="Hong B."/>
        </authorList>
    </citation>
    <scope>NUCLEOTIDE SEQUENCE [LARGE SCALE GENOMIC DNA]</scope>
    <source>
        <strain evidence="5 6">US-43</strain>
    </source>
</reference>
<keyword evidence="4" id="KW-0812">Transmembrane</keyword>
<feature type="compositionally biased region" description="Basic and acidic residues" evidence="3">
    <location>
        <begin position="1"/>
        <end position="10"/>
    </location>
</feature>
<dbReference type="InterPro" id="IPR005754">
    <property type="entry name" value="Sortase"/>
</dbReference>
<feature type="region of interest" description="Disordered" evidence="3">
    <location>
        <begin position="187"/>
        <end position="206"/>
    </location>
</feature>
<evidence type="ECO:0000256" key="3">
    <source>
        <dbReference type="SAM" id="MobiDB-lite"/>
    </source>
</evidence>
<sequence>MNGLRPERDPWGAPAPERYTPPPTDPRPPTDPYGYGQGEPPTDPYGHGRNDSADDPYGYGRRSADDPYGHRPTDAYGHGRSEPVTAPHGHGRHRSADDPYEYVPGERAVEPWASVPGPAVPSPGVSRPLPPENAGRFAARPLPPETPSEAVSRPLPPEVPVGVPPQSHGGARPLPPEDDATMPLRRTAAPSVATPAVPPPAGGRAERRRAARRAERAREDGLGVVVSRLLGELFITIGVVMLLFVAYQLWWTNVIAQQQAGGAAKDLRKSWARDGGKDRDAGAFSPGEGFAIIYIPKLDVKAPIAEGTGKHKVLDRGMVGHYGKGPLKTAMPWDRQGNFALAGHRNTHGEPFRYVNRLRPGDKIVVETKSAFYTYEMTSRLDQTSPANVGVIRPVPQGSGFTGPGRYITLTTCTPEFTSTYRMIVWGKMVDERPRGKGKPDALVD</sequence>
<evidence type="ECO:0000313" key="6">
    <source>
        <dbReference type="Proteomes" id="UP000327000"/>
    </source>
</evidence>
<evidence type="ECO:0000256" key="1">
    <source>
        <dbReference type="ARBA" id="ARBA00022801"/>
    </source>
</evidence>
<dbReference type="RefSeq" id="WP_152263048.1">
    <property type="nucleotide sequence ID" value="NZ_VOKX01000014.1"/>
</dbReference>
<dbReference type="InterPro" id="IPR053465">
    <property type="entry name" value="Sortase_Class_E"/>
</dbReference>
<protein>
    <submittedName>
        <fullName evidence="5">Class E sortase</fullName>
    </submittedName>
</protein>
<dbReference type="InterPro" id="IPR023365">
    <property type="entry name" value="Sortase_dom-sf"/>
</dbReference>
<dbReference type="NCBIfam" id="TIGR01076">
    <property type="entry name" value="sortase_fam"/>
    <property type="match status" value="1"/>
</dbReference>
<feature type="active site" description="Acyl-thioester intermediate" evidence="2">
    <location>
        <position position="413"/>
    </location>
</feature>
<dbReference type="CDD" id="cd05830">
    <property type="entry name" value="Sortase_E"/>
    <property type="match status" value="1"/>
</dbReference>
<comment type="caution">
    <text evidence="5">The sequence shown here is derived from an EMBL/GenBank/DDBJ whole genome shotgun (WGS) entry which is preliminary data.</text>
</comment>
<dbReference type="EMBL" id="VOKX01000014">
    <property type="protein sequence ID" value="KAB7848410.1"/>
    <property type="molecule type" value="Genomic_DNA"/>
</dbReference>
<dbReference type="OrthoDB" id="5242879at2"/>
<feature type="transmembrane region" description="Helical" evidence="4">
    <location>
        <begin position="222"/>
        <end position="250"/>
    </location>
</feature>
<proteinExistence type="predicted"/>
<feature type="region of interest" description="Disordered" evidence="3">
    <location>
        <begin position="1"/>
        <end position="182"/>
    </location>
</feature>
<evidence type="ECO:0000313" key="5">
    <source>
        <dbReference type="EMBL" id="KAB7848410.1"/>
    </source>
</evidence>
<dbReference type="Gene3D" id="2.40.260.10">
    <property type="entry name" value="Sortase"/>
    <property type="match status" value="1"/>
</dbReference>